<sequence length="1107" mass="124452">MDHQKLLLEVREEFVWLVRSVESSAAMSLFDIHRIAEKIVLPLFQTIMGWPDLRNLNEEEEGFPAIDLGDDVEHIGIQVTGTTDLEKVKGTLETFLKHDLDDTYKRVIVYVLTDKQRSYKQASIDKVTGSRLTFNGKKDVLDYKDLLKKVAKLEPAKVRAVLELLKSYRLSEDPAQRPTWLIRTETSLAESAPFTPRWLFFAERKIPLLGRSADLDALGVFMTDPAPFRWWTLCGPAGIGKTRLAHELELKYRDVWYCGFTDAKNLPKVEQLQQLQRPTLLIFDYAARDAKALKSLLNNCCALSESWTTKLRVLLLEREANGSADWWNELVGGESLNATLIRNHCYRAPLELNALNTHTTALLRTWLQAGAPEVVESLPPPSSPFWSQVKQVSEGRPLLIALIAGAFSRAPHETQVPALRELLLPVLDREARHWETKCADQHQFPGLVQLIALATLTRGLDILQENHQIVVQLDGEEKKYLLIKDDSSQKFRLPTVGELRSDEQLFEQLNSQQLQLWKDLATLISSDQLAPTIKRALEECPPRGVLQPDLIGEFFIDELWRTQMPFAQASRRASGLPVLTDPSLEAILTSAWSINPHNLLQTLDALKKTTTNIPGYLRLLSMLTSVACKSPAPNKSAPYMLARLLYNAMIKLGTEKSVPQHTQQAYALLARLAQRFPTDQEVGYRLHKAHTHLITDPSSKEINDELARSVNVEAAQFLNEFKQYPNDRFELFWVDTIGIVTRGAMEERDPDRLAEVLESTRLVQEHFGMSPDVNALLAMLYLKIANDLSTADEDNRAIKCEIIPLAVRFLPALTAQIKKGIDLPGLNQADHVRMTRAMVDIMFAFTNLAMPLPVLELKPVLERSLAKVIAPGPALTMSREMTFYVQAAYLSQKNVPAAIALASVLRADVNAPYSIEALQSSLVVWGQALELCVENGDPTSFLVICDKLFSIYPLLSDAGNIIEYFTRALLSLREGMHGLSVAEACLARFSEHLTARTTGASRCACLFKATYLAAVGIGLKDSQQLLDNLEQLFLLIRHRLEFPELNECLNTALVRYWFSKGCPIQMEVFDNCELIVGADDTLLIRVTDTEHVVVNETTLSLVEQAEE</sequence>
<dbReference type="AlphaFoldDB" id="A0A7Z6MWM0"/>
<dbReference type="InterPro" id="IPR047740">
    <property type="entry name" value="SMEK_dom"/>
</dbReference>
<dbReference type="Pfam" id="PF21941">
    <property type="entry name" value="SMEK_N"/>
    <property type="match status" value="1"/>
</dbReference>
<feature type="domain" description="SMEK" evidence="1">
    <location>
        <begin position="10"/>
        <end position="150"/>
    </location>
</feature>
<evidence type="ECO:0000313" key="3">
    <source>
        <dbReference type="Proteomes" id="UP000255541"/>
    </source>
</evidence>
<reference evidence="2 3" key="1">
    <citation type="submission" date="2018-07" db="EMBL/GenBank/DDBJ databases">
        <title>Draft Genome Sequence of Pseudomonas fluorescens AHK-1 associated with canker disease of kiwifruit.</title>
        <authorList>
            <person name="Wu Z."/>
        </authorList>
    </citation>
    <scope>NUCLEOTIDE SEQUENCE [LARGE SCALE GENOMIC DNA]</scope>
    <source>
        <strain evidence="2 3">AHK-1</strain>
    </source>
</reference>
<organism evidence="2 3">
    <name type="scientific">Pseudomonas fluorescens</name>
    <dbReference type="NCBI Taxonomy" id="294"/>
    <lineage>
        <taxon>Bacteria</taxon>
        <taxon>Pseudomonadati</taxon>
        <taxon>Pseudomonadota</taxon>
        <taxon>Gammaproteobacteria</taxon>
        <taxon>Pseudomonadales</taxon>
        <taxon>Pseudomonadaceae</taxon>
        <taxon>Pseudomonas</taxon>
    </lineage>
</organism>
<name>A0A7Z6MWM0_PSEFL</name>
<evidence type="ECO:0000313" key="2">
    <source>
        <dbReference type="EMBL" id="RDS89971.1"/>
    </source>
</evidence>
<dbReference type="RefSeq" id="WP_115487397.1">
    <property type="nucleotide sequence ID" value="NZ_QRBA01000009.1"/>
</dbReference>
<accession>A0A7Z6MWM0</accession>
<dbReference type="EMBL" id="QRBA01000009">
    <property type="protein sequence ID" value="RDS89971.1"/>
    <property type="molecule type" value="Genomic_DNA"/>
</dbReference>
<comment type="caution">
    <text evidence="2">The sequence shown here is derived from an EMBL/GenBank/DDBJ whole genome shotgun (WGS) entry which is preliminary data.</text>
</comment>
<dbReference type="NCBIfam" id="NF033859">
    <property type="entry name" value="SMEK_N"/>
    <property type="match status" value="1"/>
</dbReference>
<proteinExistence type="predicted"/>
<evidence type="ECO:0000259" key="1">
    <source>
        <dbReference type="Pfam" id="PF21941"/>
    </source>
</evidence>
<dbReference type="Proteomes" id="UP000255541">
    <property type="component" value="Unassembled WGS sequence"/>
</dbReference>
<protein>
    <recommendedName>
        <fullName evidence="1">SMEK domain-containing protein</fullName>
    </recommendedName>
</protein>
<gene>
    <name evidence="2" type="ORF">DL347_17385</name>
</gene>